<dbReference type="PROSITE" id="PS51318">
    <property type="entry name" value="TAT"/>
    <property type="match status" value="1"/>
</dbReference>
<evidence type="ECO:0000256" key="3">
    <source>
        <dbReference type="SAM" id="MobiDB-lite"/>
    </source>
</evidence>
<accession>A0A934NIL1</accession>
<dbReference type="InterPro" id="IPR013783">
    <property type="entry name" value="Ig-like_fold"/>
</dbReference>
<organism evidence="6 7">
    <name type="scientific">Candidatus Amunia macphersoniae</name>
    <dbReference type="NCBI Taxonomy" id="3127014"/>
    <lineage>
        <taxon>Bacteria</taxon>
        <taxon>Bacillati</taxon>
        <taxon>Candidatus Dormiibacterota</taxon>
        <taxon>Candidatus Dormibacteria</taxon>
        <taxon>Candidatus Aeolococcales</taxon>
        <taxon>Candidatus Aeolococcaceae</taxon>
        <taxon>Candidatus Amunia</taxon>
    </lineage>
</organism>
<dbReference type="AlphaFoldDB" id="A0A934NIL1"/>
<dbReference type="Pfam" id="PF11999">
    <property type="entry name" value="Ice_binding"/>
    <property type="match status" value="1"/>
</dbReference>
<dbReference type="Pfam" id="PF16640">
    <property type="entry name" value="Big_3_5"/>
    <property type="match status" value="1"/>
</dbReference>
<evidence type="ECO:0000256" key="2">
    <source>
        <dbReference type="ARBA" id="ARBA00022729"/>
    </source>
</evidence>
<dbReference type="Proteomes" id="UP000614410">
    <property type="component" value="Unassembled WGS sequence"/>
</dbReference>
<feature type="domain" description="Bacterial Ig-like" evidence="5">
    <location>
        <begin position="279"/>
        <end position="361"/>
    </location>
</feature>
<feature type="compositionally biased region" description="Low complexity" evidence="3">
    <location>
        <begin position="264"/>
        <end position="285"/>
    </location>
</feature>
<comment type="similarity">
    <text evidence="1">Belongs to the ice-binding protein family.</text>
</comment>
<evidence type="ECO:0000256" key="1">
    <source>
        <dbReference type="ARBA" id="ARBA00005445"/>
    </source>
</evidence>
<evidence type="ECO:0000313" key="6">
    <source>
        <dbReference type="EMBL" id="MBJ7608169.1"/>
    </source>
</evidence>
<keyword evidence="4" id="KW-0812">Transmembrane</keyword>
<protein>
    <submittedName>
        <fullName evidence="6">DUF3494 domain-containing protein</fullName>
    </submittedName>
</protein>
<evidence type="ECO:0000256" key="4">
    <source>
        <dbReference type="SAM" id="Phobius"/>
    </source>
</evidence>
<gene>
    <name evidence="6" type="ORF">JF887_01895</name>
</gene>
<sequence length="451" mass="43722">MQHHSSPESQPQDGAAVADGVYRPTAGRHFAKTGAAVGAALAAAVALATPALALTGTAPGLGVAKSFAVLGGSTVTNTGPSYISGDLGVSAGSAVTGFGPGIVVNGTIHAADGVAANAQSDLTTAYNNAAGQQPCTDETGKVLGQDVGTSATPLPPGVYCFSSSAQLTGALHLSGAGVYIFQIASTLTTAPGSSVFLDSNASACQIFWQVGSSATLDTTTTFKGTLMALASISVNNGVNIEGRALARTGQVSLINDTITVPSCAGAAPTPTASSTTESSSSNPSPVGQPVSITATVPGASGGTVTYYDGTTPLGSAPVNGAGNATLTTSTLAAGTHPITAVFSGTPTLLPSTSTPLVQTVTGPPAPVPVTRPAAAPGVPSTSTPTVPGVPHTGIPSTPGVPHTGIPSTPGVPHTGAGSGGAPGQLPLNAALSCLIVGMLLTSIAFFRRLRA</sequence>
<dbReference type="InterPro" id="IPR021884">
    <property type="entry name" value="Ice-bd_prot"/>
</dbReference>
<feature type="transmembrane region" description="Helical" evidence="4">
    <location>
        <begin position="427"/>
        <end position="446"/>
    </location>
</feature>
<evidence type="ECO:0000259" key="5">
    <source>
        <dbReference type="Pfam" id="PF16640"/>
    </source>
</evidence>
<keyword evidence="2" id="KW-0732">Signal</keyword>
<keyword evidence="4" id="KW-0472">Membrane</keyword>
<proteinExistence type="inferred from homology"/>
<feature type="region of interest" description="Disordered" evidence="3">
    <location>
        <begin position="264"/>
        <end position="291"/>
    </location>
</feature>
<keyword evidence="4" id="KW-1133">Transmembrane helix</keyword>
<dbReference type="Gene3D" id="2.60.40.10">
    <property type="entry name" value="Immunoglobulins"/>
    <property type="match status" value="1"/>
</dbReference>
<reference evidence="6 7" key="1">
    <citation type="submission" date="2020-10" db="EMBL/GenBank/DDBJ databases">
        <title>Ca. Dormibacterota MAGs.</title>
        <authorList>
            <person name="Montgomery K."/>
        </authorList>
    </citation>
    <scope>NUCLEOTIDE SEQUENCE [LARGE SCALE GENOMIC DNA]</scope>
    <source>
        <strain evidence="6">Mitchell_Peninsula_5</strain>
    </source>
</reference>
<dbReference type="EMBL" id="JAEKNN010000008">
    <property type="protein sequence ID" value="MBJ7608169.1"/>
    <property type="molecule type" value="Genomic_DNA"/>
</dbReference>
<comment type="caution">
    <text evidence="6">The sequence shown here is derived from an EMBL/GenBank/DDBJ whole genome shotgun (WGS) entry which is preliminary data.</text>
</comment>
<evidence type="ECO:0000313" key="7">
    <source>
        <dbReference type="Proteomes" id="UP000614410"/>
    </source>
</evidence>
<dbReference type="InterPro" id="IPR006311">
    <property type="entry name" value="TAT_signal"/>
</dbReference>
<name>A0A934NIL1_9BACT</name>
<dbReference type="InterPro" id="IPR032109">
    <property type="entry name" value="Big_3_5"/>
</dbReference>